<accession>A0A437CYP0</accession>
<dbReference type="InterPro" id="IPR036178">
    <property type="entry name" value="Formintransfe-cycloase-like_sf"/>
</dbReference>
<dbReference type="Gene3D" id="1.20.120.680">
    <property type="entry name" value="Formiminotetrahydrofolate cyclodeaminase monomer, up-and-down helical bundle"/>
    <property type="match status" value="1"/>
</dbReference>
<dbReference type="GO" id="GO:0003824">
    <property type="term" value="F:catalytic activity"/>
    <property type="evidence" value="ECO:0007669"/>
    <property type="project" value="InterPro"/>
</dbReference>
<reference evidence="2 3" key="2">
    <citation type="submission" date="2019-01" db="EMBL/GenBank/DDBJ databases">
        <title>A chromosome length genome reference of the Java medaka (oryzias javanicus).</title>
        <authorList>
            <person name="Herpin A."/>
            <person name="Takehana Y."/>
            <person name="Naruse K."/>
            <person name="Ansai S."/>
            <person name="Kawaguchi M."/>
        </authorList>
    </citation>
    <scope>NUCLEOTIDE SEQUENCE [LARGE SCALE GENOMIC DNA]</scope>
    <source>
        <strain evidence="2">RS831</strain>
        <tissue evidence="2">Whole body</tissue>
    </source>
</reference>
<organism evidence="2 3">
    <name type="scientific">Oryzias javanicus</name>
    <name type="common">Javanese ricefish</name>
    <name type="synonym">Aplocheilus javanicus</name>
    <dbReference type="NCBI Taxonomy" id="123683"/>
    <lineage>
        <taxon>Eukaryota</taxon>
        <taxon>Metazoa</taxon>
        <taxon>Chordata</taxon>
        <taxon>Craniata</taxon>
        <taxon>Vertebrata</taxon>
        <taxon>Euteleostomi</taxon>
        <taxon>Actinopterygii</taxon>
        <taxon>Neopterygii</taxon>
        <taxon>Teleostei</taxon>
        <taxon>Neoteleostei</taxon>
        <taxon>Acanthomorphata</taxon>
        <taxon>Ovalentaria</taxon>
        <taxon>Atherinomorphae</taxon>
        <taxon>Beloniformes</taxon>
        <taxon>Adrianichthyidae</taxon>
        <taxon>Oryziinae</taxon>
        <taxon>Oryzias</taxon>
    </lineage>
</organism>
<name>A0A437CYP0_ORYJA</name>
<evidence type="ECO:0000313" key="2">
    <source>
        <dbReference type="EMBL" id="RVE67744.1"/>
    </source>
</evidence>
<feature type="domain" description="Cyclodeaminase/cyclohydrolase" evidence="1">
    <location>
        <begin position="1"/>
        <end position="147"/>
    </location>
</feature>
<dbReference type="Pfam" id="PF04961">
    <property type="entry name" value="FTCD_C"/>
    <property type="match status" value="1"/>
</dbReference>
<protein>
    <recommendedName>
        <fullName evidence="1">Cyclodeaminase/cyclohydrolase domain-containing protein</fullName>
    </recommendedName>
</protein>
<dbReference type="Proteomes" id="UP000283210">
    <property type="component" value="Chromosome 9"/>
</dbReference>
<dbReference type="InterPro" id="IPR007044">
    <property type="entry name" value="Cyclodeamin/CycHdrlase"/>
</dbReference>
<evidence type="ECO:0000259" key="1">
    <source>
        <dbReference type="Pfam" id="PF04961"/>
    </source>
</evidence>
<dbReference type="EMBL" id="CM012445">
    <property type="protein sequence ID" value="RVE67744.1"/>
    <property type="molecule type" value="Genomic_DNA"/>
</dbReference>
<sequence>MVGQMTYGKRQFETLDGVMRRLIPPFHQAMDDLLQMVDADASAFNSYMAALKMPKNTAEEKQRRDAAMQDGLRQALAVPEALAGRISALWPHLKEMVVHGNISCKSDAQVAAKALEAAAFGAYYNILTNLRDVSDEAFRTATHRRASALLQEAKDGAAAVLHAAEGRS</sequence>
<dbReference type="SUPFAM" id="SSF101262">
    <property type="entry name" value="Methenyltetrahydrofolate cyclohydrolase-like"/>
    <property type="match status" value="1"/>
</dbReference>
<reference evidence="2 3" key="1">
    <citation type="submission" date="2018-11" db="EMBL/GenBank/DDBJ databases">
        <authorList>
            <person name="Lopez-Roques C."/>
            <person name="Donnadieu C."/>
            <person name="Bouchez O."/>
            <person name="Klopp C."/>
            <person name="Cabau C."/>
            <person name="Zahm M."/>
        </authorList>
    </citation>
    <scope>NUCLEOTIDE SEQUENCE [LARGE SCALE GENOMIC DNA]</scope>
    <source>
        <strain evidence="2">RS831</strain>
        <tissue evidence="2">Whole body</tissue>
    </source>
</reference>
<dbReference type="FunFam" id="1.20.120.680:FF:000001">
    <property type="entry name" value="Formimidoyltransferase cyclodeaminase"/>
    <property type="match status" value="1"/>
</dbReference>
<proteinExistence type="predicted"/>
<evidence type="ECO:0000313" key="3">
    <source>
        <dbReference type="Proteomes" id="UP000283210"/>
    </source>
</evidence>
<dbReference type="OrthoDB" id="8934389at2759"/>
<keyword evidence="3" id="KW-1185">Reference proteome</keyword>
<dbReference type="AlphaFoldDB" id="A0A437CYP0"/>
<gene>
    <name evidence="2" type="ORF">OJAV_G00084740</name>
</gene>